<dbReference type="PROSITE" id="PS00680">
    <property type="entry name" value="MAP_1"/>
    <property type="match status" value="1"/>
</dbReference>
<keyword evidence="1" id="KW-0031">Aminopeptidase</keyword>
<sequence length="201" mass="22136">EQEEAIPSFKGYRGFPASICTSINEEIVHGIPSPRRVLEEGDIISLDVGAIYKGYQGDAAITLPVGEVDEEVRRLLEVTQGALRAGIAQSHAGKRMGDISAAIQRYVEGRGFNVVREYTGHGIGQEMHEDPQIPNFGRPNRGLRLRPGMTFALEPMVMAEDWRIRVLSDNWTVVTADGSLSAHFEHTLAVTDGEPEILTRL</sequence>
<comment type="caution">
    <text evidence="6">The sequence shown here is derived from an EMBL/GenBank/DDBJ whole genome shotgun (WGS) entry which is preliminary data.</text>
</comment>
<dbReference type="Pfam" id="PF00557">
    <property type="entry name" value="Peptidase_M24"/>
    <property type="match status" value="1"/>
</dbReference>
<dbReference type="InterPro" id="IPR001714">
    <property type="entry name" value="Pept_M24_MAP"/>
</dbReference>
<dbReference type="InterPro" id="IPR036005">
    <property type="entry name" value="Creatinase/aminopeptidase-like"/>
</dbReference>
<dbReference type="CDD" id="cd01086">
    <property type="entry name" value="MetAP1"/>
    <property type="match status" value="1"/>
</dbReference>
<dbReference type="HAMAP" id="MF_01974">
    <property type="entry name" value="MetAP_1"/>
    <property type="match status" value="1"/>
</dbReference>
<proteinExistence type="inferred from homology"/>
<evidence type="ECO:0000256" key="4">
    <source>
        <dbReference type="ARBA" id="ARBA00022801"/>
    </source>
</evidence>
<dbReference type="GO" id="GO:0070006">
    <property type="term" value="F:metalloaminopeptidase activity"/>
    <property type="evidence" value="ECO:0007669"/>
    <property type="project" value="InterPro"/>
</dbReference>
<keyword evidence="2" id="KW-0645">Protease</keyword>
<keyword evidence="4" id="KW-0378">Hydrolase</keyword>
<protein>
    <recommendedName>
        <fullName evidence="5">Peptidase M24 domain-containing protein</fullName>
    </recommendedName>
</protein>
<dbReference type="PRINTS" id="PR00599">
    <property type="entry name" value="MAPEPTIDASE"/>
</dbReference>
<dbReference type="Gene3D" id="3.90.230.10">
    <property type="entry name" value="Creatinase/methionine aminopeptidase superfamily"/>
    <property type="match status" value="1"/>
</dbReference>
<dbReference type="GO" id="GO:0006508">
    <property type="term" value="P:proteolysis"/>
    <property type="evidence" value="ECO:0007669"/>
    <property type="project" value="UniProtKB-KW"/>
</dbReference>
<evidence type="ECO:0000256" key="3">
    <source>
        <dbReference type="ARBA" id="ARBA00022723"/>
    </source>
</evidence>
<organism evidence="6">
    <name type="scientific">marine sediment metagenome</name>
    <dbReference type="NCBI Taxonomy" id="412755"/>
    <lineage>
        <taxon>unclassified sequences</taxon>
        <taxon>metagenomes</taxon>
        <taxon>ecological metagenomes</taxon>
    </lineage>
</organism>
<feature type="domain" description="Peptidase M24" evidence="5">
    <location>
        <begin position="11"/>
        <end position="192"/>
    </location>
</feature>
<accession>X0XYW4</accession>
<dbReference type="PANTHER" id="PTHR43330">
    <property type="entry name" value="METHIONINE AMINOPEPTIDASE"/>
    <property type="match status" value="1"/>
</dbReference>
<feature type="non-terminal residue" evidence="6">
    <location>
        <position position="1"/>
    </location>
</feature>
<reference evidence="6" key="1">
    <citation type="journal article" date="2014" name="Front. Microbiol.">
        <title>High frequency of phylogenetically diverse reductive dehalogenase-homologous genes in deep subseafloor sedimentary metagenomes.</title>
        <authorList>
            <person name="Kawai M."/>
            <person name="Futagami T."/>
            <person name="Toyoda A."/>
            <person name="Takaki Y."/>
            <person name="Nishi S."/>
            <person name="Hori S."/>
            <person name="Arai W."/>
            <person name="Tsubouchi T."/>
            <person name="Morono Y."/>
            <person name="Uchiyama I."/>
            <person name="Ito T."/>
            <person name="Fujiyama A."/>
            <person name="Inagaki F."/>
            <person name="Takami H."/>
        </authorList>
    </citation>
    <scope>NUCLEOTIDE SEQUENCE</scope>
    <source>
        <strain evidence="6">Expedition CK06-06</strain>
    </source>
</reference>
<dbReference type="InterPro" id="IPR002467">
    <property type="entry name" value="Pept_M24A_MAP1"/>
</dbReference>
<gene>
    <name evidence="6" type="ORF">S01H1_62649</name>
</gene>
<evidence type="ECO:0000313" key="6">
    <source>
        <dbReference type="EMBL" id="GAG41773.1"/>
    </source>
</evidence>
<keyword evidence="3" id="KW-0479">Metal-binding</keyword>
<dbReference type="AlphaFoldDB" id="X0XYW4"/>
<dbReference type="GO" id="GO:0005829">
    <property type="term" value="C:cytosol"/>
    <property type="evidence" value="ECO:0007669"/>
    <property type="project" value="TreeGrafter"/>
</dbReference>
<dbReference type="EMBL" id="BARS01041165">
    <property type="protein sequence ID" value="GAG41773.1"/>
    <property type="molecule type" value="Genomic_DNA"/>
</dbReference>
<dbReference type="GO" id="GO:0046872">
    <property type="term" value="F:metal ion binding"/>
    <property type="evidence" value="ECO:0007669"/>
    <property type="project" value="UniProtKB-KW"/>
</dbReference>
<evidence type="ECO:0000259" key="5">
    <source>
        <dbReference type="Pfam" id="PF00557"/>
    </source>
</evidence>
<dbReference type="InterPro" id="IPR000994">
    <property type="entry name" value="Pept_M24"/>
</dbReference>
<dbReference type="SUPFAM" id="SSF55920">
    <property type="entry name" value="Creatinase/aminopeptidase"/>
    <property type="match status" value="1"/>
</dbReference>
<evidence type="ECO:0000256" key="2">
    <source>
        <dbReference type="ARBA" id="ARBA00022670"/>
    </source>
</evidence>
<dbReference type="NCBIfam" id="TIGR00500">
    <property type="entry name" value="met_pdase_I"/>
    <property type="match status" value="1"/>
</dbReference>
<name>X0XYW4_9ZZZZ</name>
<dbReference type="PANTHER" id="PTHR43330:SF27">
    <property type="entry name" value="METHIONINE AMINOPEPTIDASE"/>
    <property type="match status" value="1"/>
</dbReference>
<evidence type="ECO:0000256" key="1">
    <source>
        <dbReference type="ARBA" id="ARBA00022438"/>
    </source>
</evidence>